<evidence type="ECO:0000313" key="5">
    <source>
        <dbReference type="Proteomes" id="UP001292094"/>
    </source>
</evidence>
<comment type="caution">
    <text evidence="4">The sequence shown here is derived from an EMBL/GenBank/DDBJ whole genome shotgun (WGS) entry which is preliminary data.</text>
</comment>
<gene>
    <name evidence="4" type="ORF">Pmani_030082</name>
</gene>
<feature type="signal peptide" evidence="3">
    <location>
        <begin position="1"/>
        <end position="22"/>
    </location>
</feature>
<keyword evidence="5" id="KW-1185">Reference proteome</keyword>
<organism evidence="4 5">
    <name type="scientific">Petrolisthes manimaculis</name>
    <dbReference type="NCBI Taxonomy" id="1843537"/>
    <lineage>
        <taxon>Eukaryota</taxon>
        <taxon>Metazoa</taxon>
        <taxon>Ecdysozoa</taxon>
        <taxon>Arthropoda</taxon>
        <taxon>Crustacea</taxon>
        <taxon>Multicrustacea</taxon>
        <taxon>Malacostraca</taxon>
        <taxon>Eumalacostraca</taxon>
        <taxon>Eucarida</taxon>
        <taxon>Decapoda</taxon>
        <taxon>Pleocyemata</taxon>
        <taxon>Anomura</taxon>
        <taxon>Galatheoidea</taxon>
        <taxon>Porcellanidae</taxon>
        <taxon>Petrolisthes</taxon>
    </lineage>
</organism>
<evidence type="ECO:0000313" key="4">
    <source>
        <dbReference type="EMBL" id="KAK4297509.1"/>
    </source>
</evidence>
<protein>
    <submittedName>
        <fullName evidence="4">Uncharacterized protein</fullName>
    </submittedName>
</protein>
<keyword evidence="2" id="KW-1133">Transmembrane helix</keyword>
<keyword evidence="3" id="KW-0732">Signal</keyword>
<proteinExistence type="predicted"/>
<keyword evidence="2" id="KW-0812">Transmembrane</keyword>
<evidence type="ECO:0000256" key="1">
    <source>
        <dbReference type="SAM" id="MobiDB-lite"/>
    </source>
</evidence>
<evidence type="ECO:0000256" key="2">
    <source>
        <dbReference type="SAM" id="Phobius"/>
    </source>
</evidence>
<name>A0AAE1NY17_9EUCA</name>
<dbReference type="AlphaFoldDB" id="A0AAE1NY17"/>
<reference evidence="4" key="1">
    <citation type="submission" date="2023-11" db="EMBL/GenBank/DDBJ databases">
        <title>Genome assemblies of two species of porcelain crab, Petrolisthes cinctipes and Petrolisthes manimaculis (Anomura: Porcellanidae).</title>
        <authorList>
            <person name="Angst P."/>
        </authorList>
    </citation>
    <scope>NUCLEOTIDE SEQUENCE</scope>
    <source>
        <strain evidence="4">PB745_02</strain>
        <tissue evidence="4">Gill</tissue>
    </source>
</reference>
<keyword evidence="2" id="KW-0472">Membrane</keyword>
<sequence>MEWIWSVCLSILTIILVDFGSAFDVSKCQKAILSNSYYETPRVSLEDGAVSMKLMPSSTSQEIGLWLTVLLQDRAEKDLYSLDLNTDKHVYGGDMMVSMTDKNNDEKEIVKVKWPHIMLHDAWTSLHFQLHYHQLLQFAVIPRESFNTPDHHSSIQILLKPLALSTKLDQSGVVALKLRLRSDTNASVVYQINCEEEYLATMFGSDFGFQSSVGFWSSVAWILVGVVVLLGTVLTLIALQWWWDWNNHRAQPPPPVEMKEIRTSQQKKEDTGSKGLSGDQQPKLQGSRLAPPSAAVSIGGDKKSVNKKQSTSSGGAKVTLGMVSSRAPSPGHDIDENTFDYINRAFTAVEEDEDSFEYIDKPSPTEVKQ</sequence>
<feature type="region of interest" description="Disordered" evidence="1">
    <location>
        <begin position="252"/>
        <end position="336"/>
    </location>
</feature>
<feature type="chain" id="PRO_5041983066" evidence="3">
    <location>
        <begin position="23"/>
        <end position="369"/>
    </location>
</feature>
<dbReference type="Proteomes" id="UP001292094">
    <property type="component" value="Unassembled WGS sequence"/>
</dbReference>
<accession>A0AAE1NY17</accession>
<evidence type="ECO:0000256" key="3">
    <source>
        <dbReference type="SAM" id="SignalP"/>
    </source>
</evidence>
<feature type="compositionally biased region" description="Basic and acidic residues" evidence="1">
    <location>
        <begin position="257"/>
        <end position="272"/>
    </location>
</feature>
<dbReference type="EMBL" id="JAWZYT010003624">
    <property type="protein sequence ID" value="KAK4297509.1"/>
    <property type="molecule type" value="Genomic_DNA"/>
</dbReference>
<feature type="transmembrane region" description="Helical" evidence="2">
    <location>
        <begin position="219"/>
        <end position="243"/>
    </location>
</feature>